<evidence type="ECO:0000256" key="1">
    <source>
        <dbReference type="SAM" id="Phobius"/>
    </source>
</evidence>
<protein>
    <recommendedName>
        <fullName evidence="4">DUF3149 domain-containing protein</fullName>
    </recommendedName>
</protein>
<sequence>MHSIGLDDVGSALLITLIMLIVSLTVVGLAMWWLYRVFKNKDDKTAQTDQNTGSKGQTSDH</sequence>
<evidence type="ECO:0008006" key="4">
    <source>
        <dbReference type="Google" id="ProtNLM"/>
    </source>
</evidence>
<dbReference type="Proteomes" id="UP000285478">
    <property type="component" value="Chromosome"/>
</dbReference>
<keyword evidence="1" id="KW-0812">Transmembrane</keyword>
<gene>
    <name evidence="2" type="ORF">EPV75_07345</name>
</gene>
<keyword evidence="3" id="KW-1185">Reference proteome</keyword>
<proteinExistence type="predicted"/>
<accession>A0A410H3U9</accession>
<dbReference type="EMBL" id="CP035033">
    <property type="protein sequence ID" value="QAB15490.1"/>
    <property type="molecule type" value="Genomic_DNA"/>
</dbReference>
<evidence type="ECO:0000313" key="2">
    <source>
        <dbReference type="EMBL" id="QAB15490.1"/>
    </source>
</evidence>
<dbReference type="KEGG" id="htr:EPV75_07345"/>
<evidence type="ECO:0000313" key="3">
    <source>
        <dbReference type="Proteomes" id="UP000285478"/>
    </source>
</evidence>
<organism evidence="2 3">
    <name type="scientific">Hydrogenovibrio thermophilus</name>
    <dbReference type="NCBI Taxonomy" id="265883"/>
    <lineage>
        <taxon>Bacteria</taxon>
        <taxon>Pseudomonadati</taxon>
        <taxon>Pseudomonadota</taxon>
        <taxon>Gammaproteobacteria</taxon>
        <taxon>Thiotrichales</taxon>
        <taxon>Piscirickettsiaceae</taxon>
        <taxon>Hydrogenovibrio</taxon>
    </lineage>
</organism>
<dbReference type="RefSeq" id="WP_128384955.1">
    <property type="nucleotide sequence ID" value="NZ_CP035033.1"/>
</dbReference>
<feature type="transmembrane region" description="Helical" evidence="1">
    <location>
        <begin position="12"/>
        <end position="35"/>
    </location>
</feature>
<keyword evidence="1" id="KW-0472">Membrane</keyword>
<keyword evidence="1" id="KW-1133">Transmembrane helix</keyword>
<name>A0A410H3U9_9GAMM</name>
<dbReference type="AlphaFoldDB" id="A0A410H3U9"/>
<reference evidence="2 3" key="1">
    <citation type="journal article" date="2018" name="Environ. Microbiol.">
        <title>Genomes of ubiquitous marine and hypersaline Hydrogenovibrio, Thiomicrorhabdus and Thiomicrospira spp. encode a diversity of mechanisms to sustain chemolithoautotrophy in heterogeneous environments.</title>
        <authorList>
            <person name="Scott K.M."/>
            <person name="Williams J."/>
            <person name="Porter C.M.B."/>
            <person name="Russel S."/>
            <person name="Harmer T.L."/>
            <person name="Paul J.H."/>
            <person name="Antonen K.M."/>
            <person name="Bridges M.K."/>
            <person name="Camper G.J."/>
            <person name="Campla C.K."/>
            <person name="Casella L.G."/>
            <person name="Chase E."/>
            <person name="Conrad J.W."/>
            <person name="Cruz M.C."/>
            <person name="Dunlap D.S."/>
            <person name="Duran L."/>
            <person name="Fahsbender E.M."/>
            <person name="Goldsmith D.B."/>
            <person name="Keeley R.F."/>
            <person name="Kondoff M.R."/>
            <person name="Kussy B.I."/>
            <person name="Lane M.K."/>
            <person name="Lawler S."/>
            <person name="Leigh B.A."/>
            <person name="Lewis C."/>
            <person name="Lostal L.M."/>
            <person name="Marking D."/>
            <person name="Mancera P.A."/>
            <person name="McClenthan E.C."/>
            <person name="McIntyre E.A."/>
            <person name="Mine J.A."/>
            <person name="Modi S."/>
            <person name="Moore B.D."/>
            <person name="Morgan W.A."/>
            <person name="Nelson K.M."/>
            <person name="Nguyen K.N."/>
            <person name="Ogburn N."/>
            <person name="Parrino D.G."/>
            <person name="Pedapudi A.D."/>
            <person name="Pelham R.P."/>
            <person name="Preece A.M."/>
            <person name="Rampersad E.A."/>
            <person name="Richardson J.C."/>
            <person name="Rodgers C.M."/>
            <person name="Schaffer B.L."/>
            <person name="Sheridan N.E."/>
            <person name="Solone M.R."/>
            <person name="Staley Z.R."/>
            <person name="Tabuchi M."/>
            <person name="Waide R.J."/>
            <person name="Wanjugi P.W."/>
            <person name="Young S."/>
            <person name="Clum A."/>
            <person name="Daum C."/>
            <person name="Huntemann M."/>
            <person name="Ivanova N."/>
            <person name="Kyrpides N."/>
            <person name="Mikhailova N."/>
            <person name="Palaniappan K."/>
            <person name="Pillay M."/>
            <person name="Reddy T.B.K."/>
            <person name="Shapiro N."/>
            <person name="Stamatis D."/>
            <person name="Varghese N."/>
            <person name="Woyke T."/>
            <person name="Boden R."/>
            <person name="Freyermuth S.K."/>
            <person name="Kerfeld C.A."/>
        </authorList>
    </citation>
    <scope>NUCLEOTIDE SEQUENCE [LARGE SCALE GENOMIC DNA]</scope>
    <source>
        <strain evidence="2 3">JR-2</strain>
    </source>
</reference>